<keyword evidence="1" id="KW-1133">Transmembrane helix</keyword>
<feature type="transmembrane region" description="Helical" evidence="1">
    <location>
        <begin position="39"/>
        <end position="58"/>
    </location>
</feature>
<gene>
    <name evidence="2" type="ORF">ACFOM9_02015</name>
</gene>
<protein>
    <recommendedName>
        <fullName evidence="4">Anti-sigma factor</fullName>
    </recommendedName>
</protein>
<sequence length="135" mass="14945">MTPDDILQAHLQQLQDAPLPPDLWRRVDRARRYGQKRRIGIAASTLALAAVVVLLPLMQPMPVARKAAPTLAATPSPHLHVDADTELRALDRTLQAGYARNASDAELEPLWAQRRRLLAGGDADPDTPRRRGLRI</sequence>
<dbReference type="Proteomes" id="UP001595724">
    <property type="component" value="Unassembled WGS sequence"/>
</dbReference>
<evidence type="ECO:0000313" key="2">
    <source>
        <dbReference type="EMBL" id="MFC3658853.1"/>
    </source>
</evidence>
<name>A0ABV7UQA2_9GAMM</name>
<keyword evidence="1" id="KW-0472">Membrane</keyword>
<keyword evidence="3" id="KW-1185">Reference proteome</keyword>
<dbReference type="RefSeq" id="WP_386705693.1">
    <property type="nucleotide sequence ID" value="NZ_JBHRYF010000001.1"/>
</dbReference>
<dbReference type="EMBL" id="JBHRYF010000001">
    <property type="protein sequence ID" value="MFC3658853.1"/>
    <property type="molecule type" value="Genomic_DNA"/>
</dbReference>
<evidence type="ECO:0000256" key="1">
    <source>
        <dbReference type="SAM" id="Phobius"/>
    </source>
</evidence>
<reference evidence="3" key="1">
    <citation type="journal article" date="2019" name="Int. J. Syst. Evol. Microbiol.">
        <title>The Global Catalogue of Microorganisms (GCM) 10K type strain sequencing project: providing services to taxonomists for standard genome sequencing and annotation.</title>
        <authorList>
            <consortium name="The Broad Institute Genomics Platform"/>
            <consortium name="The Broad Institute Genome Sequencing Center for Infectious Disease"/>
            <person name="Wu L."/>
            <person name="Ma J."/>
        </authorList>
    </citation>
    <scope>NUCLEOTIDE SEQUENCE [LARGE SCALE GENOMIC DNA]</scope>
    <source>
        <strain evidence="3">KCTC 42211</strain>
    </source>
</reference>
<keyword evidence="1" id="KW-0812">Transmembrane</keyword>
<evidence type="ECO:0008006" key="4">
    <source>
        <dbReference type="Google" id="ProtNLM"/>
    </source>
</evidence>
<accession>A0ABV7UQA2</accession>
<evidence type="ECO:0000313" key="3">
    <source>
        <dbReference type="Proteomes" id="UP001595724"/>
    </source>
</evidence>
<organism evidence="2 3">
    <name type="scientific">Luteimonas notoginsengisoli</name>
    <dbReference type="NCBI Taxonomy" id="1578200"/>
    <lineage>
        <taxon>Bacteria</taxon>
        <taxon>Pseudomonadati</taxon>
        <taxon>Pseudomonadota</taxon>
        <taxon>Gammaproteobacteria</taxon>
        <taxon>Lysobacterales</taxon>
        <taxon>Lysobacteraceae</taxon>
        <taxon>Luteimonas</taxon>
    </lineage>
</organism>
<proteinExistence type="predicted"/>
<comment type="caution">
    <text evidence="2">The sequence shown here is derived from an EMBL/GenBank/DDBJ whole genome shotgun (WGS) entry which is preliminary data.</text>
</comment>